<dbReference type="GO" id="GO:0003723">
    <property type="term" value="F:RNA binding"/>
    <property type="evidence" value="ECO:0007669"/>
    <property type="project" value="InterPro"/>
</dbReference>
<accession>A0A1F7WJV6</accession>
<organism evidence="6 7">
    <name type="scientific">Candidatus Wallbacteria bacterium GWC2_49_35</name>
    <dbReference type="NCBI Taxonomy" id="1817813"/>
    <lineage>
        <taxon>Bacteria</taxon>
        <taxon>Candidatus Walliibacteriota</taxon>
    </lineage>
</organism>
<evidence type="ECO:0000259" key="4">
    <source>
        <dbReference type="Pfam" id="PF00588"/>
    </source>
</evidence>
<dbReference type="GO" id="GO:0032259">
    <property type="term" value="P:methylation"/>
    <property type="evidence" value="ECO:0007669"/>
    <property type="project" value="UniProtKB-KW"/>
</dbReference>
<dbReference type="InterPro" id="IPR029026">
    <property type="entry name" value="tRNA_m1G_MTases_N"/>
</dbReference>
<name>A0A1F7WJV6_9BACT</name>
<dbReference type="InterPro" id="IPR029064">
    <property type="entry name" value="Ribosomal_eL30-like_sf"/>
</dbReference>
<feature type="domain" description="tRNA/rRNA methyltransferase SpoU type" evidence="4">
    <location>
        <begin position="128"/>
        <end position="282"/>
    </location>
</feature>
<comment type="caution">
    <text evidence="6">The sequence shown here is derived from an EMBL/GenBank/DDBJ whole genome shotgun (WGS) entry which is preliminary data.</text>
</comment>
<keyword evidence="2" id="KW-0489">Methyltransferase</keyword>
<dbReference type="Pfam" id="PF00588">
    <property type="entry name" value="SpoU_methylase"/>
    <property type="match status" value="1"/>
</dbReference>
<feature type="domain" description="MRM3-like substrate binding" evidence="5">
    <location>
        <begin position="19"/>
        <end position="107"/>
    </location>
</feature>
<dbReference type="PANTHER" id="PTHR43191:SF2">
    <property type="entry name" value="RRNA METHYLTRANSFERASE 3, MITOCHONDRIAL"/>
    <property type="match status" value="1"/>
</dbReference>
<dbReference type="InterPro" id="IPR051259">
    <property type="entry name" value="rRNA_Methyltransferase"/>
</dbReference>
<keyword evidence="3" id="KW-0808">Transferase</keyword>
<gene>
    <name evidence="6" type="ORF">A2008_08305</name>
</gene>
<sequence>MIKKYLPGAETPGLNSKIISELKSLRLKKNMIERGLFIIEGKKAVYETLSDGGFLPNIKYVLLSEALESDYLEKISFINSNKYVKIYTVSAELFKKLSGDETPEGVLCVSAIPQRDAVSLIGDAEKRIFILLDSVNDPGNLGTIMRLADNFGVSAVLLGKNSVFEYSPKVIKASMGSFKNVAAARLDEKIFGALLEAARSQETALIFPDIRAGIPLREAARRAGGEGFRKIIIVGGSESHGVSDDQILKIIEDAACAIKARIPNYGGNESLNLSVAMGIFCYEIALALNS</sequence>
<dbReference type="Gene3D" id="3.40.1280.10">
    <property type="match status" value="1"/>
</dbReference>
<dbReference type="SUPFAM" id="SSF55315">
    <property type="entry name" value="L30e-like"/>
    <property type="match status" value="1"/>
</dbReference>
<dbReference type="Pfam" id="PF22435">
    <property type="entry name" value="MRM3-like_sub_bind"/>
    <property type="match status" value="1"/>
</dbReference>
<dbReference type="GO" id="GO:0006396">
    <property type="term" value="P:RNA processing"/>
    <property type="evidence" value="ECO:0007669"/>
    <property type="project" value="InterPro"/>
</dbReference>
<dbReference type="Proteomes" id="UP000178735">
    <property type="component" value="Unassembled WGS sequence"/>
</dbReference>
<dbReference type="EMBL" id="MGFH01000211">
    <property type="protein sequence ID" value="OGM02315.1"/>
    <property type="molecule type" value="Genomic_DNA"/>
</dbReference>
<dbReference type="InterPro" id="IPR053888">
    <property type="entry name" value="MRM3-like_sub_bind"/>
</dbReference>
<dbReference type="GO" id="GO:0008173">
    <property type="term" value="F:RNA methyltransferase activity"/>
    <property type="evidence" value="ECO:0007669"/>
    <property type="project" value="InterPro"/>
</dbReference>
<dbReference type="InterPro" id="IPR029028">
    <property type="entry name" value="Alpha/beta_knot_MTases"/>
</dbReference>
<dbReference type="SUPFAM" id="SSF75217">
    <property type="entry name" value="alpha/beta knot"/>
    <property type="match status" value="1"/>
</dbReference>
<evidence type="ECO:0000313" key="7">
    <source>
        <dbReference type="Proteomes" id="UP000178735"/>
    </source>
</evidence>
<evidence type="ECO:0000256" key="3">
    <source>
        <dbReference type="ARBA" id="ARBA00022679"/>
    </source>
</evidence>
<dbReference type="Gene3D" id="3.30.1330.30">
    <property type="match status" value="1"/>
</dbReference>
<evidence type="ECO:0000259" key="5">
    <source>
        <dbReference type="Pfam" id="PF22435"/>
    </source>
</evidence>
<dbReference type="PANTHER" id="PTHR43191">
    <property type="entry name" value="RRNA METHYLTRANSFERASE 3"/>
    <property type="match status" value="1"/>
</dbReference>
<evidence type="ECO:0008006" key="8">
    <source>
        <dbReference type="Google" id="ProtNLM"/>
    </source>
</evidence>
<dbReference type="CDD" id="cd18095">
    <property type="entry name" value="SpoU-like_rRNA-MTase"/>
    <property type="match status" value="1"/>
</dbReference>
<dbReference type="AlphaFoldDB" id="A0A1F7WJV6"/>
<evidence type="ECO:0000256" key="1">
    <source>
        <dbReference type="ARBA" id="ARBA00007228"/>
    </source>
</evidence>
<reference evidence="6 7" key="1">
    <citation type="journal article" date="2016" name="Nat. Commun.">
        <title>Thousands of microbial genomes shed light on interconnected biogeochemical processes in an aquifer system.</title>
        <authorList>
            <person name="Anantharaman K."/>
            <person name="Brown C.T."/>
            <person name="Hug L.A."/>
            <person name="Sharon I."/>
            <person name="Castelle C.J."/>
            <person name="Probst A.J."/>
            <person name="Thomas B.C."/>
            <person name="Singh A."/>
            <person name="Wilkins M.J."/>
            <person name="Karaoz U."/>
            <person name="Brodie E.L."/>
            <person name="Williams K.H."/>
            <person name="Hubbard S.S."/>
            <person name="Banfield J.F."/>
        </authorList>
    </citation>
    <scope>NUCLEOTIDE SEQUENCE [LARGE SCALE GENOMIC DNA]</scope>
</reference>
<evidence type="ECO:0000313" key="6">
    <source>
        <dbReference type="EMBL" id="OGM02315.1"/>
    </source>
</evidence>
<evidence type="ECO:0000256" key="2">
    <source>
        <dbReference type="ARBA" id="ARBA00022603"/>
    </source>
</evidence>
<comment type="similarity">
    <text evidence="1">Belongs to the class IV-like SAM-binding methyltransferase superfamily. RNA methyltransferase TrmH family.</text>
</comment>
<dbReference type="InterPro" id="IPR001537">
    <property type="entry name" value="SpoU_MeTrfase"/>
</dbReference>
<proteinExistence type="inferred from homology"/>
<dbReference type="STRING" id="1817813.A2008_08305"/>
<protein>
    <recommendedName>
        <fullName evidence="8">RNA 2-O ribose methyltransferase substrate binding domain-containing protein</fullName>
    </recommendedName>
</protein>